<dbReference type="EMBL" id="CABFOC020000013">
    <property type="protein sequence ID" value="CAH0045640.1"/>
    <property type="molecule type" value="Genomic_DNA"/>
</dbReference>
<evidence type="ECO:0000256" key="1">
    <source>
        <dbReference type="SAM" id="MobiDB-lite"/>
    </source>
</evidence>
<dbReference type="AlphaFoldDB" id="A0A9N9W8W9"/>
<dbReference type="Proteomes" id="UP000775872">
    <property type="component" value="Unassembled WGS sequence"/>
</dbReference>
<protein>
    <recommendedName>
        <fullName evidence="4">LDB19 N-terminal domain-containing protein</fullName>
    </recommendedName>
</protein>
<sequence length="313" mass="34945">MGFTSKLLAPARSQKQTTTREPTSLEWALQTPTPTLIDGVEAFTGAPVIGEIILDNREALDVNKFCTTLHLHRYYKNPLHPRCFHCAHHYVELKQWVSGDLQNVTFSFPDASIDADLRMKQVIEPNGINSVWLSLSAIKNLPERGKYIWEPTKVEWKFEETIEATLGTCTTHSEDQDNAPNSRKQTVTHTLAKGRIHSGWRSGQGAQGSSSTLKFEYGPISEVATKRKTTFACDEAINNMLTVSHALVVEISLSAVTMLLDEAAGSLASNSSRIIRLRRPVVITEPRNDLESVDDTLPRYTNVQLDLPAYEEP</sequence>
<reference evidence="2 3" key="2">
    <citation type="submission" date="2021-10" db="EMBL/GenBank/DDBJ databases">
        <authorList>
            <person name="Piombo E."/>
        </authorList>
    </citation>
    <scope>NUCLEOTIDE SEQUENCE [LARGE SCALE GENOMIC DNA]</scope>
</reference>
<keyword evidence="3" id="KW-1185">Reference proteome</keyword>
<name>A0A9N9W8W9_9HYPO</name>
<dbReference type="OrthoDB" id="3832628at2759"/>
<evidence type="ECO:0000313" key="3">
    <source>
        <dbReference type="Proteomes" id="UP000775872"/>
    </source>
</evidence>
<reference evidence="3" key="1">
    <citation type="submission" date="2019-06" db="EMBL/GenBank/DDBJ databases">
        <authorList>
            <person name="Broberg M."/>
        </authorList>
    </citation>
    <scope>NUCLEOTIDE SEQUENCE [LARGE SCALE GENOMIC DNA]</scope>
</reference>
<gene>
    <name evidence="2" type="ORF">CSOL1703_00012268</name>
</gene>
<feature type="region of interest" description="Disordered" evidence="1">
    <location>
        <begin position="1"/>
        <end position="24"/>
    </location>
</feature>
<evidence type="ECO:0008006" key="4">
    <source>
        <dbReference type="Google" id="ProtNLM"/>
    </source>
</evidence>
<evidence type="ECO:0000313" key="2">
    <source>
        <dbReference type="EMBL" id="CAH0045640.1"/>
    </source>
</evidence>
<organism evidence="2 3">
    <name type="scientific">Clonostachys solani</name>
    <dbReference type="NCBI Taxonomy" id="160281"/>
    <lineage>
        <taxon>Eukaryota</taxon>
        <taxon>Fungi</taxon>
        <taxon>Dikarya</taxon>
        <taxon>Ascomycota</taxon>
        <taxon>Pezizomycotina</taxon>
        <taxon>Sordariomycetes</taxon>
        <taxon>Hypocreomycetidae</taxon>
        <taxon>Hypocreales</taxon>
        <taxon>Bionectriaceae</taxon>
        <taxon>Clonostachys</taxon>
    </lineage>
</organism>
<proteinExistence type="predicted"/>
<feature type="compositionally biased region" description="Polar residues" evidence="1">
    <location>
        <begin position="13"/>
        <end position="22"/>
    </location>
</feature>
<comment type="caution">
    <text evidence="2">The sequence shown here is derived from an EMBL/GenBank/DDBJ whole genome shotgun (WGS) entry which is preliminary data.</text>
</comment>
<accession>A0A9N9W8W9</accession>